<accession>A0A9X1D5K0</accession>
<dbReference type="PROSITE" id="PS01124">
    <property type="entry name" value="HTH_ARAC_FAMILY_2"/>
    <property type="match status" value="1"/>
</dbReference>
<dbReference type="Pfam" id="PF01965">
    <property type="entry name" value="DJ-1_PfpI"/>
    <property type="match status" value="1"/>
</dbReference>
<dbReference type="GO" id="GO:0043565">
    <property type="term" value="F:sequence-specific DNA binding"/>
    <property type="evidence" value="ECO:0007669"/>
    <property type="project" value="InterPro"/>
</dbReference>
<evidence type="ECO:0000313" key="5">
    <source>
        <dbReference type="EMBL" id="MBT1157262.1"/>
    </source>
</evidence>
<reference evidence="5" key="1">
    <citation type="journal article" date="2021" name="Microorganisms">
        <title>Phylogenomic Reconstruction and Metabolic Potential of the Genus Aminobacter.</title>
        <authorList>
            <person name="Artuso I."/>
            <person name="Turrini P."/>
            <person name="Pirolo M."/>
            <person name="Lugli G.A."/>
            <person name="Ventura M."/>
            <person name="Visca P."/>
        </authorList>
    </citation>
    <scope>NUCLEOTIDE SEQUENCE</scope>
    <source>
        <strain evidence="5">LMG 26462</strain>
    </source>
</reference>
<dbReference type="AlphaFoldDB" id="A0A9X1D5K0"/>
<evidence type="ECO:0000313" key="6">
    <source>
        <dbReference type="Proteomes" id="UP001138921"/>
    </source>
</evidence>
<dbReference type="InterPro" id="IPR002818">
    <property type="entry name" value="DJ-1/PfpI"/>
</dbReference>
<dbReference type="PANTHER" id="PTHR43280">
    <property type="entry name" value="ARAC-FAMILY TRANSCRIPTIONAL REGULATOR"/>
    <property type="match status" value="1"/>
</dbReference>
<comment type="caution">
    <text evidence="5">The sequence shown here is derived from an EMBL/GenBank/DDBJ whole genome shotgun (WGS) entry which is preliminary data.</text>
</comment>
<dbReference type="SUPFAM" id="SSF52317">
    <property type="entry name" value="Class I glutamine amidotransferase-like"/>
    <property type="match status" value="1"/>
</dbReference>
<keyword evidence="3" id="KW-0804">Transcription</keyword>
<dbReference type="SMART" id="SM00342">
    <property type="entry name" value="HTH_ARAC"/>
    <property type="match status" value="1"/>
</dbReference>
<gene>
    <name evidence="5" type="ORF">J1C56_16825</name>
</gene>
<dbReference type="InterPro" id="IPR018062">
    <property type="entry name" value="HTH_AraC-typ_CS"/>
</dbReference>
<dbReference type="CDD" id="cd03136">
    <property type="entry name" value="GATase1_AraC_ArgR_like"/>
    <property type="match status" value="1"/>
</dbReference>
<sequence>MSGKSLFRWQLASLDGHSVVSASDMSLAVSGNVFADEAAFIACPRSAVLVCAGEGVERFSTSELRSFLRRIHRAAVPIYALGTATWLLAEAKLLDGAHCTIHWGKMAALYETFYGLAIDDALFVRDGSIVTCAGELAAFDLAMDLVRQHCDVELARSICQHLAADRWRDGASAQSLLPGLRFGSAGKKLSRILQLMERNIEEPLSLQEIAQQISLSRRQVERLFERHLSTTPRQHYLTLKLRRARQLVEMTEMSVTDIAMACGFESASYFSKSFKEHFDILPSVLRAR</sequence>
<dbReference type="InterPro" id="IPR029062">
    <property type="entry name" value="Class_I_gatase-like"/>
</dbReference>
<dbReference type="PANTHER" id="PTHR43280:SF2">
    <property type="entry name" value="HTH-TYPE TRANSCRIPTIONAL REGULATOR EXSA"/>
    <property type="match status" value="1"/>
</dbReference>
<keyword evidence="6" id="KW-1185">Reference proteome</keyword>
<dbReference type="Gene3D" id="3.40.50.880">
    <property type="match status" value="1"/>
</dbReference>
<evidence type="ECO:0000256" key="1">
    <source>
        <dbReference type="ARBA" id="ARBA00023015"/>
    </source>
</evidence>
<protein>
    <submittedName>
        <fullName evidence="5">Helix-turn-helix domain-containing protein</fullName>
    </submittedName>
</protein>
<organism evidence="5 6">
    <name type="scientific">Aminobacter anthyllidis</name>
    <dbReference type="NCBI Taxonomy" id="1035067"/>
    <lineage>
        <taxon>Bacteria</taxon>
        <taxon>Pseudomonadati</taxon>
        <taxon>Pseudomonadota</taxon>
        <taxon>Alphaproteobacteria</taxon>
        <taxon>Hyphomicrobiales</taxon>
        <taxon>Phyllobacteriaceae</taxon>
        <taxon>Aminobacter</taxon>
    </lineage>
</organism>
<dbReference type="Proteomes" id="UP001138921">
    <property type="component" value="Unassembled WGS sequence"/>
</dbReference>
<dbReference type="Gene3D" id="1.10.10.60">
    <property type="entry name" value="Homeodomain-like"/>
    <property type="match status" value="1"/>
</dbReference>
<dbReference type="GO" id="GO:0003700">
    <property type="term" value="F:DNA-binding transcription factor activity"/>
    <property type="evidence" value="ECO:0007669"/>
    <property type="project" value="InterPro"/>
</dbReference>
<evidence type="ECO:0000256" key="2">
    <source>
        <dbReference type="ARBA" id="ARBA00023125"/>
    </source>
</evidence>
<name>A0A9X1D5K0_9HYPH</name>
<feature type="domain" description="HTH araC/xylS-type" evidence="4">
    <location>
        <begin position="190"/>
        <end position="288"/>
    </location>
</feature>
<dbReference type="PRINTS" id="PR00032">
    <property type="entry name" value="HTHARAC"/>
</dbReference>
<proteinExistence type="predicted"/>
<dbReference type="Pfam" id="PF12833">
    <property type="entry name" value="HTH_18"/>
    <property type="match status" value="1"/>
</dbReference>
<dbReference type="EMBL" id="JAFLWW010000004">
    <property type="protein sequence ID" value="MBT1157262.1"/>
    <property type="molecule type" value="Genomic_DNA"/>
</dbReference>
<reference evidence="5" key="2">
    <citation type="submission" date="2021-03" db="EMBL/GenBank/DDBJ databases">
        <authorList>
            <person name="Artuso I."/>
            <person name="Turrini P."/>
            <person name="Pirolo M."/>
            <person name="Lugli G.A."/>
            <person name="Ventura M."/>
            <person name="Visca P."/>
        </authorList>
    </citation>
    <scope>NUCLEOTIDE SEQUENCE</scope>
    <source>
        <strain evidence="5">LMG 26462</strain>
    </source>
</reference>
<keyword evidence="1" id="KW-0805">Transcription regulation</keyword>
<dbReference type="InterPro" id="IPR020449">
    <property type="entry name" value="Tscrpt_reg_AraC-type_HTH"/>
</dbReference>
<dbReference type="InterPro" id="IPR018060">
    <property type="entry name" value="HTH_AraC"/>
</dbReference>
<evidence type="ECO:0000256" key="3">
    <source>
        <dbReference type="ARBA" id="ARBA00023163"/>
    </source>
</evidence>
<keyword evidence="2" id="KW-0238">DNA-binding</keyword>
<evidence type="ECO:0000259" key="4">
    <source>
        <dbReference type="PROSITE" id="PS01124"/>
    </source>
</evidence>
<dbReference type="InterPro" id="IPR009057">
    <property type="entry name" value="Homeodomain-like_sf"/>
</dbReference>
<dbReference type="SUPFAM" id="SSF46689">
    <property type="entry name" value="Homeodomain-like"/>
    <property type="match status" value="2"/>
</dbReference>
<dbReference type="PROSITE" id="PS00041">
    <property type="entry name" value="HTH_ARAC_FAMILY_1"/>
    <property type="match status" value="1"/>
</dbReference>